<proteinExistence type="predicted"/>
<reference evidence="2 3" key="1">
    <citation type="journal article" date="2012" name="J. Bacteriol.">
        <title>Complete genome sequence of Alcanivorax dieselolei type strain B5.</title>
        <authorList>
            <person name="Lai Q."/>
            <person name="Li W."/>
            <person name="Shao Z."/>
        </authorList>
    </citation>
    <scope>NUCLEOTIDE SEQUENCE [LARGE SCALE GENOMIC DNA]</scope>
    <source>
        <strain evidence="3">DSM 16502 / CGMCC 1.3690 / B-5</strain>
    </source>
</reference>
<dbReference type="OrthoDB" id="9794403at2"/>
<dbReference type="GO" id="GO:0006313">
    <property type="term" value="P:DNA transposition"/>
    <property type="evidence" value="ECO:0007669"/>
    <property type="project" value="InterPro"/>
</dbReference>
<dbReference type="KEGG" id="adi:B5T_01691"/>
<dbReference type="Pfam" id="PF01797">
    <property type="entry name" value="Y1_Tnp"/>
    <property type="match status" value="1"/>
</dbReference>
<dbReference type="Proteomes" id="UP000006286">
    <property type="component" value="Chromosome"/>
</dbReference>
<dbReference type="PANTHER" id="PTHR36966">
    <property type="entry name" value="REP-ASSOCIATED TYROSINE TRANSPOSASE"/>
    <property type="match status" value="1"/>
</dbReference>
<dbReference type="Gene3D" id="3.30.70.1290">
    <property type="entry name" value="Transposase IS200-like"/>
    <property type="match status" value="1"/>
</dbReference>
<dbReference type="InterPro" id="IPR052715">
    <property type="entry name" value="RAYT_transposase"/>
</dbReference>
<feature type="domain" description="Transposase IS200-like" evidence="1">
    <location>
        <begin position="17"/>
        <end position="130"/>
    </location>
</feature>
<gene>
    <name evidence="2" type="ordered locus">B5T_01691</name>
</gene>
<keyword evidence="3" id="KW-1185">Reference proteome</keyword>
<evidence type="ECO:0000259" key="1">
    <source>
        <dbReference type="SMART" id="SM01321"/>
    </source>
</evidence>
<dbReference type="AlphaFoldDB" id="K0CBW1"/>
<dbReference type="InterPro" id="IPR036515">
    <property type="entry name" value="Transposase_17_sf"/>
</dbReference>
<dbReference type="SUPFAM" id="SSF143422">
    <property type="entry name" value="Transposase IS200-like"/>
    <property type="match status" value="1"/>
</dbReference>
<dbReference type="eggNOG" id="COG1943">
    <property type="taxonomic scope" value="Bacteria"/>
</dbReference>
<organism evidence="2 3">
    <name type="scientific">Alcanivorax dieselolei (strain DSM 16502 / CGMCC 1.3690 / MCCC 1A00001 / B-5)</name>
    <name type="common">Alloalcanivorax dieselolei</name>
    <dbReference type="NCBI Taxonomy" id="930169"/>
    <lineage>
        <taxon>Bacteria</taxon>
        <taxon>Pseudomonadati</taxon>
        <taxon>Pseudomonadota</taxon>
        <taxon>Gammaproteobacteria</taxon>
        <taxon>Oceanospirillales</taxon>
        <taxon>Alcanivoracaceae</taxon>
        <taxon>Alloalcanivorax</taxon>
    </lineage>
</organism>
<dbReference type="GO" id="GO:0004803">
    <property type="term" value="F:transposase activity"/>
    <property type="evidence" value="ECO:0007669"/>
    <property type="project" value="InterPro"/>
</dbReference>
<evidence type="ECO:0000313" key="3">
    <source>
        <dbReference type="Proteomes" id="UP000006286"/>
    </source>
</evidence>
<protein>
    <submittedName>
        <fullName evidence="2">Transposase</fullName>
    </submittedName>
</protein>
<dbReference type="InterPro" id="IPR002686">
    <property type="entry name" value="Transposase_17"/>
</dbReference>
<dbReference type="PANTHER" id="PTHR36966:SF1">
    <property type="entry name" value="REP-ASSOCIATED TYROSINE TRANSPOSASE"/>
    <property type="match status" value="1"/>
</dbReference>
<dbReference type="NCBIfam" id="NF047646">
    <property type="entry name" value="REP_Tyr_transpos"/>
    <property type="match status" value="1"/>
</dbReference>
<dbReference type="SMART" id="SM01321">
    <property type="entry name" value="Y1_Tnp"/>
    <property type="match status" value="1"/>
</dbReference>
<name>K0CBW1_ALCDB</name>
<sequence length="151" mass="17554">MPRMAQGHRLRSGRFSETGRIYSITIICWQRNSLFSTLPQGRCAVQAMQGTSWQANTLCFVVMPDHVHWLLQLRDDARLSDVVQKMKSLACKRWRRLCGTNRPLWQRGFHDRALRIDDDVVAAARYIIANPLRAGLVRSVRDYSLWDAVWI</sequence>
<dbReference type="HOGENOM" id="CLU_068226_2_1_6"/>
<dbReference type="STRING" id="930169.B5T_01691"/>
<dbReference type="EMBL" id="CP003466">
    <property type="protein sequence ID" value="AFT69970.1"/>
    <property type="molecule type" value="Genomic_DNA"/>
</dbReference>
<dbReference type="GO" id="GO:0043565">
    <property type="term" value="F:sequence-specific DNA binding"/>
    <property type="evidence" value="ECO:0007669"/>
    <property type="project" value="TreeGrafter"/>
</dbReference>
<accession>K0CBW1</accession>
<evidence type="ECO:0000313" key="2">
    <source>
        <dbReference type="EMBL" id="AFT69970.1"/>
    </source>
</evidence>